<evidence type="ECO:0000313" key="2">
    <source>
        <dbReference type="Proteomes" id="UP000814140"/>
    </source>
</evidence>
<dbReference type="EMBL" id="MU277189">
    <property type="protein sequence ID" value="KAI0067736.1"/>
    <property type="molecule type" value="Genomic_DNA"/>
</dbReference>
<protein>
    <submittedName>
        <fullName evidence="1">Uncharacterized protein</fullName>
    </submittedName>
</protein>
<accession>A0ACB8TH20</accession>
<comment type="caution">
    <text evidence="1">The sequence shown here is derived from an EMBL/GenBank/DDBJ whole genome shotgun (WGS) entry which is preliminary data.</text>
</comment>
<evidence type="ECO:0000313" key="1">
    <source>
        <dbReference type="EMBL" id="KAI0067736.1"/>
    </source>
</evidence>
<name>A0ACB8TH20_9AGAM</name>
<proteinExistence type="predicted"/>
<dbReference type="Proteomes" id="UP000814140">
    <property type="component" value="Unassembled WGS sequence"/>
</dbReference>
<organism evidence="1 2">
    <name type="scientific">Artomyces pyxidatus</name>
    <dbReference type="NCBI Taxonomy" id="48021"/>
    <lineage>
        <taxon>Eukaryota</taxon>
        <taxon>Fungi</taxon>
        <taxon>Dikarya</taxon>
        <taxon>Basidiomycota</taxon>
        <taxon>Agaricomycotina</taxon>
        <taxon>Agaricomycetes</taxon>
        <taxon>Russulales</taxon>
        <taxon>Auriscalpiaceae</taxon>
        <taxon>Artomyces</taxon>
    </lineage>
</organism>
<reference evidence="1" key="1">
    <citation type="submission" date="2021-03" db="EMBL/GenBank/DDBJ databases">
        <authorList>
            <consortium name="DOE Joint Genome Institute"/>
            <person name="Ahrendt S."/>
            <person name="Looney B.P."/>
            <person name="Miyauchi S."/>
            <person name="Morin E."/>
            <person name="Drula E."/>
            <person name="Courty P.E."/>
            <person name="Chicoki N."/>
            <person name="Fauchery L."/>
            <person name="Kohler A."/>
            <person name="Kuo A."/>
            <person name="Labutti K."/>
            <person name="Pangilinan J."/>
            <person name="Lipzen A."/>
            <person name="Riley R."/>
            <person name="Andreopoulos W."/>
            <person name="He G."/>
            <person name="Johnson J."/>
            <person name="Barry K.W."/>
            <person name="Grigoriev I.V."/>
            <person name="Nagy L."/>
            <person name="Hibbett D."/>
            <person name="Henrissat B."/>
            <person name="Matheny P.B."/>
            <person name="Labbe J."/>
            <person name="Martin F."/>
        </authorList>
    </citation>
    <scope>NUCLEOTIDE SEQUENCE</scope>
    <source>
        <strain evidence="1">HHB10654</strain>
    </source>
</reference>
<sequence length="395" mass="44879">MLFLALPPEIRLHVYDVYFTDHKRVRTQVQPNNDHIRLLHVSRTIFYEAASLFRTYLSLSNERQINVLLRDPAVYDLSAVLWADVANDGRVLRSSKQRGPTTDTPISRLHLVLQRMDALQCIRVFDCRQGLPVQGLVGYGKSLQISSEGAMFPRAPPVKLTSYKLHLDPTTRCSLFDKIFPDRLQTLRISGSCQLPVGVMLPSLRHLTLHGVTGNNLDSRPLHEIFVGCELDSFVYSMGDRLGFEIRNHHLESLVSQIGKQLRKLVLLGCSRLSTDFLSASLSELSKLEYLALDLITVNELRGNIVNGLHSTVSVFKINVKNAWFATPLHDEESRLCDNIETFLLRREPPPDHICIRLRSEHKDAGGRADRWRTLAAARGIRLDLWTWDGSDEDI</sequence>
<keyword evidence="2" id="KW-1185">Reference proteome</keyword>
<reference evidence="1" key="2">
    <citation type="journal article" date="2022" name="New Phytol.">
        <title>Evolutionary transition to the ectomycorrhizal habit in the genomes of a hyperdiverse lineage of mushroom-forming fungi.</title>
        <authorList>
            <person name="Looney B."/>
            <person name="Miyauchi S."/>
            <person name="Morin E."/>
            <person name="Drula E."/>
            <person name="Courty P.E."/>
            <person name="Kohler A."/>
            <person name="Kuo A."/>
            <person name="LaButti K."/>
            <person name="Pangilinan J."/>
            <person name="Lipzen A."/>
            <person name="Riley R."/>
            <person name="Andreopoulos W."/>
            <person name="He G."/>
            <person name="Johnson J."/>
            <person name="Nolan M."/>
            <person name="Tritt A."/>
            <person name="Barry K.W."/>
            <person name="Grigoriev I.V."/>
            <person name="Nagy L.G."/>
            <person name="Hibbett D."/>
            <person name="Henrissat B."/>
            <person name="Matheny P.B."/>
            <person name="Labbe J."/>
            <person name="Martin F.M."/>
        </authorList>
    </citation>
    <scope>NUCLEOTIDE SEQUENCE</scope>
    <source>
        <strain evidence="1">HHB10654</strain>
    </source>
</reference>
<gene>
    <name evidence="1" type="ORF">BV25DRAFT_1846939</name>
</gene>